<keyword evidence="1" id="KW-0732">Signal</keyword>
<evidence type="ECO:0008006" key="4">
    <source>
        <dbReference type="Google" id="ProtNLM"/>
    </source>
</evidence>
<accession>A0A850LDS3</accession>
<organism evidence="2 3">
    <name type="scientific">Ruegeria pomeroyi</name>
    <dbReference type="NCBI Taxonomy" id="89184"/>
    <lineage>
        <taxon>Bacteria</taxon>
        <taxon>Pseudomonadati</taxon>
        <taxon>Pseudomonadota</taxon>
        <taxon>Alphaproteobacteria</taxon>
        <taxon>Rhodobacterales</taxon>
        <taxon>Roseobacteraceae</taxon>
        <taxon>Ruegeria</taxon>
    </lineage>
</organism>
<evidence type="ECO:0000313" key="2">
    <source>
        <dbReference type="EMBL" id="NVK96231.1"/>
    </source>
</evidence>
<reference evidence="2 3" key="1">
    <citation type="journal article" date="2020" name="Proc. Natl. Acad. Sci. U.S.A.">
        <title>Ecological drivers of bacterial community assembly in synthetic phycospheres.</title>
        <authorList>
            <person name="Fu H."/>
            <person name="Uchimiya M."/>
            <person name="Gore J."/>
            <person name="Moran M.A."/>
        </authorList>
    </citation>
    <scope>NUCLEOTIDE SEQUENCE [LARGE SCALE GENOMIC DNA]</scope>
    <source>
        <strain evidence="2">HF-Din03</strain>
    </source>
</reference>
<sequence>MRTRDRSIPKRVRLAAFLVCLPVAGLAQQAPLSVIDWLANPAPETLPGTVLLEPPVTESGLTPQIEVTPLEALPVPLGLVSTKVTGLPLDLWQGSDPVLLAERLMRVPVRDNPAMQTLLYTLLLSETRPPYASRQAAETVLLARVDRLMQLGAVDPAQALIQLAGPTASQERFRRWFDATLLTGDEDSSCAALAASPHLATDYGALIFCTARRGDWTSAALTLETAHALELLPQATLALLDRFLSPEIFEDLPPPAAPARPDPLTFRLFEAIGEPLNTAGLPRAFANADLRDLAGWKAQLEAAERLTRIGALTPNQLLGLYTQRSPAASGGIWDRVEAVQRFETALQSGSADAVAKTLPHAWAAMRQARLEVPFAQLFADALPALDAPQAAALAWRIRLLSPGYEEAALTPAGTGADVAFLAALARGVPRTVTPPTPQAGAIADGFDSDTALPPEMEAMLNGGHLGEAILEAMDRFGSGATGNHDDLGVALALFRRVGLEDTARRAALQLMLLTRS</sequence>
<comment type="caution">
    <text evidence="2">The sequence shown here is derived from an EMBL/GenBank/DDBJ whole genome shotgun (WGS) entry which is preliminary data.</text>
</comment>
<name>A0A850LDS3_9RHOB</name>
<feature type="signal peptide" evidence="1">
    <location>
        <begin position="1"/>
        <end position="29"/>
    </location>
</feature>
<dbReference type="RefSeq" id="WP_051420338.1">
    <property type="nucleotide sequence ID" value="NZ_CP076685.1"/>
</dbReference>
<gene>
    <name evidence="2" type="ORF">HW564_04795</name>
</gene>
<dbReference type="AlphaFoldDB" id="A0A850LDS3"/>
<protein>
    <recommendedName>
        <fullName evidence="4">Antifreeze glycopeptide polyprotein</fullName>
    </recommendedName>
</protein>
<proteinExistence type="predicted"/>
<dbReference type="Proteomes" id="UP000565723">
    <property type="component" value="Unassembled WGS sequence"/>
</dbReference>
<evidence type="ECO:0000256" key="1">
    <source>
        <dbReference type="SAM" id="SignalP"/>
    </source>
</evidence>
<evidence type="ECO:0000313" key="3">
    <source>
        <dbReference type="Proteomes" id="UP000565723"/>
    </source>
</evidence>
<feature type="chain" id="PRO_5032734666" description="Antifreeze glycopeptide polyprotein" evidence="1">
    <location>
        <begin position="30"/>
        <end position="516"/>
    </location>
</feature>
<dbReference type="EMBL" id="JABXIY010000012">
    <property type="protein sequence ID" value="NVK96231.1"/>
    <property type="molecule type" value="Genomic_DNA"/>
</dbReference>